<organism evidence="1">
    <name type="scientific">uncultured bacterium BLR10</name>
    <dbReference type="NCBI Taxonomy" id="506513"/>
    <lineage>
        <taxon>Bacteria</taxon>
        <taxon>environmental samples</taxon>
    </lineage>
</organism>
<gene>
    <name evidence="1" type="ORF">AKSOIL_0192</name>
</gene>
<dbReference type="EMBL" id="EU408357">
    <property type="protein sequence ID" value="ACN58971.1"/>
    <property type="molecule type" value="Genomic_DNA"/>
</dbReference>
<name>C0INT5_9BACT</name>
<proteinExistence type="predicted"/>
<evidence type="ECO:0000313" key="1">
    <source>
        <dbReference type="EMBL" id="ACN58971.1"/>
    </source>
</evidence>
<reference evidence="1" key="1">
    <citation type="journal article" date="2009" name="ISME J.">
        <title>Functional metagenomics reveals diverse beta-lactamases in a remote Alaskan soil.</title>
        <authorList>
            <person name="Allen H.K."/>
            <person name="Moe L.A."/>
            <person name="Rodbumrer J."/>
            <person name="Gaarder A."/>
            <person name="Handelsman J."/>
        </authorList>
    </citation>
    <scope>NUCLEOTIDE SEQUENCE</scope>
</reference>
<accession>C0INT5</accession>
<sequence length="95" mass="11065">MTTVCHNSNQYLCTLNQRSTKFDAFAFANGEDLIDGEFGTNVCRYLFYFKFFASDNFVLFATGFYDRVHDLKPHQMLRKFLPAPAELHAWKPGNR</sequence>
<protein>
    <submittedName>
        <fullName evidence="1">Uncharacterized protein</fullName>
    </submittedName>
</protein>
<dbReference type="AlphaFoldDB" id="C0INT5"/>